<dbReference type="KEGG" id="pdf:CD630DERM_13780"/>
<dbReference type="OMA" id="KDKYKPS"/>
<evidence type="ECO:0000313" key="10">
    <source>
        <dbReference type="Proteomes" id="UP000372533"/>
    </source>
</evidence>
<evidence type="ECO:0000313" key="7">
    <source>
        <dbReference type="EMBL" id="VFD32784.1"/>
    </source>
</evidence>
<dbReference type="RefSeq" id="WP_003438466.1">
    <property type="nucleotide sequence ID" value="NZ_AP031492.1"/>
</dbReference>
<reference evidence="2" key="1">
    <citation type="submission" date="2014-07" db="EMBL/GenBank/DDBJ databases">
        <authorList>
            <person name="Monot Marc"/>
        </authorList>
    </citation>
    <scope>NUCLEOTIDE SEQUENCE</scope>
    <source>
        <strain evidence="4">7032989</strain>
        <strain evidence="2">7032994</strain>
    </source>
</reference>
<dbReference type="EMBL" id="LK932392">
    <property type="protein sequence ID" value="CDS86240.1"/>
    <property type="molecule type" value="Genomic_DNA"/>
</dbReference>
<dbReference type="Pfam" id="PF01381">
    <property type="entry name" value="HTH_3"/>
    <property type="match status" value="1"/>
</dbReference>
<dbReference type="EMBL" id="LK933005">
    <property type="protein sequence ID" value="CDT20055.1"/>
    <property type="molecule type" value="Genomic_DNA"/>
</dbReference>
<evidence type="ECO:0000313" key="5">
    <source>
        <dbReference type="EMBL" id="HBH1541171.1"/>
    </source>
</evidence>
<feature type="domain" description="HTH cro/C1-type" evidence="1">
    <location>
        <begin position="8"/>
        <end position="60"/>
    </location>
</feature>
<dbReference type="InterPro" id="IPR001387">
    <property type="entry name" value="Cro/C1-type_HTH"/>
</dbReference>
<name>A0A031WH17_CLODI</name>
<dbReference type="InterPro" id="IPR010982">
    <property type="entry name" value="Lambda_DNA-bd_dom_sf"/>
</dbReference>
<dbReference type="Proteomes" id="UP000411588">
    <property type="component" value="Unassembled WGS sequence"/>
</dbReference>
<dbReference type="SUPFAM" id="SSF47413">
    <property type="entry name" value="lambda repressor-like DNA-binding domains"/>
    <property type="match status" value="1"/>
</dbReference>
<evidence type="ECO:0000313" key="2">
    <source>
        <dbReference type="EMBL" id="CDS86240.1"/>
    </source>
</evidence>
<evidence type="ECO:0000313" key="3">
    <source>
        <dbReference type="EMBL" id="CDS86728.1"/>
    </source>
</evidence>
<dbReference type="EMBL" id="FUPS01000001">
    <property type="protein sequence ID" value="SJR83286.1"/>
    <property type="molecule type" value="Genomic_DNA"/>
</dbReference>
<proteinExistence type="predicted"/>
<gene>
    <name evidence="6" type="primary">immR_2</name>
    <name evidence="8" type="synonym">immR_3</name>
    <name evidence="7" type="synonym">immR_5</name>
    <name evidence="4" type="ORF">BN1095_340105</name>
    <name evidence="3" type="ORF">BN1096_560296</name>
    <name evidence="2" type="ORF">BN1097_540299</name>
    <name evidence="5" type="ORF">KRM00_000628</name>
    <name evidence="8" type="ORF">SAMEA1402366_00665</name>
    <name evidence="7" type="ORF">SAMEA1402399_02223</name>
    <name evidence="6" type="ORF">SAMEA3375112_00280</name>
</gene>
<dbReference type="CDD" id="cd00093">
    <property type="entry name" value="HTH_XRE"/>
    <property type="match status" value="1"/>
</dbReference>
<dbReference type="Gene3D" id="1.10.260.40">
    <property type="entry name" value="lambda repressor-like DNA-binding domains"/>
    <property type="match status" value="1"/>
</dbReference>
<reference evidence="5" key="4">
    <citation type="submission" date="2021-06" db="EMBL/GenBank/DDBJ databases">
        <authorList>
            <consortium name="NCBI Pathogen Detection Project"/>
        </authorList>
    </citation>
    <scope>NUCLEOTIDE SEQUENCE</scope>
    <source>
        <strain evidence="5">HN1000</strain>
    </source>
</reference>
<organism evidence="2">
    <name type="scientific">Clostridioides difficile</name>
    <name type="common">Peptoclostridium difficile</name>
    <dbReference type="NCBI Taxonomy" id="1496"/>
    <lineage>
        <taxon>Bacteria</taxon>
        <taxon>Bacillati</taxon>
        <taxon>Bacillota</taxon>
        <taxon>Clostridia</taxon>
        <taxon>Peptostreptococcales</taxon>
        <taxon>Peptostreptococcaceae</taxon>
        <taxon>Clostridioides</taxon>
    </lineage>
</organism>
<dbReference type="EMBL" id="CAADAN010000007">
    <property type="protein sequence ID" value="VFD32784.1"/>
    <property type="molecule type" value="Genomic_DNA"/>
</dbReference>
<sequence length="139" mass="16392">MDTLGERIVYLRKAKNLKQYELEEMLGCDNLSKFERNIRKPNYEILKSIAEIFNVSVDWLLNGDNLSHKSDLICDSSSNYPLNSINSNEIKLLNNFRKLNDYDKAKIEGMIELKLHEYEKEKDLGKIEYNKNKDEKIDK</sequence>
<dbReference type="SMART" id="SM00530">
    <property type="entry name" value="HTH_XRE"/>
    <property type="match status" value="1"/>
</dbReference>
<dbReference type="EMBL" id="CAAJVP010000002">
    <property type="protein sequence ID" value="VHX96404.1"/>
    <property type="molecule type" value="Genomic_DNA"/>
</dbReference>
<dbReference type="Proteomes" id="UP000372533">
    <property type="component" value="Unassembled WGS sequence"/>
</dbReference>
<dbReference type="EMBL" id="LK932509">
    <property type="protein sequence ID" value="CDS86728.1"/>
    <property type="molecule type" value="Genomic_DNA"/>
</dbReference>
<evidence type="ECO:0000313" key="8">
    <source>
        <dbReference type="EMBL" id="VHX96404.1"/>
    </source>
</evidence>
<dbReference type="GO" id="GO:0003677">
    <property type="term" value="F:DNA binding"/>
    <property type="evidence" value="ECO:0007669"/>
    <property type="project" value="InterPro"/>
</dbReference>
<evidence type="ECO:0000313" key="9">
    <source>
        <dbReference type="Proteomes" id="UP000189137"/>
    </source>
</evidence>
<dbReference type="PROSITE" id="PS50943">
    <property type="entry name" value="HTH_CROC1"/>
    <property type="match status" value="1"/>
</dbReference>
<dbReference type="SMR" id="A0A031WH17"/>
<dbReference type="GeneID" id="66353778"/>
<reference evidence="5" key="3">
    <citation type="journal article" date="2018" name="Genome Biol.">
        <title>SKESA: strategic k-mer extension for scrupulous assemblies.</title>
        <authorList>
            <person name="Souvorov A."/>
            <person name="Agarwala R."/>
            <person name="Lipman D.J."/>
        </authorList>
    </citation>
    <scope>NUCLEOTIDE SEQUENCE</scope>
    <source>
        <strain evidence="5">HN1000</strain>
    </source>
</reference>
<evidence type="ECO:0000313" key="6">
    <source>
        <dbReference type="EMBL" id="SJR83286.1"/>
    </source>
</evidence>
<reference evidence="6 9" key="2">
    <citation type="submission" date="2017-02" db="EMBL/GenBank/DDBJ databases">
        <authorList>
            <consortium name="Pathogen Informatics"/>
        </authorList>
    </citation>
    <scope>NUCLEOTIDE SEQUENCE [LARGE SCALE GENOMIC DNA]</scope>
    <source>
        <strain evidence="7">Clo34</strain>
        <strain evidence="11">clo34</strain>
        <strain evidence="8">Tl291</strain>
        <strain evidence="10">tl291</strain>
        <strain evidence="6 9">VRECD0157</strain>
    </source>
</reference>
<dbReference type="AlphaFoldDB" id="A0A031WH17"/>
<dbReference type="Proteomes" id="UP000189137">
    <property type="component" value="Unassembled WGS sequence"/>
</dbReference>
<protein>
    <submittedName>
        <fullName evidence="6 7">Transcriptional regulator</fullName>
    </submittedName>
    <submittedName>
        <fullName evidence="5">Helix-turn-helix transcriptional regulator</fullName>
    </submittedName>
    <submittedName>
        <fullName evidence="2">Putative phage regulatory protein</fullName>
    </submittedName>
    <submittedName>
        <fullName evidence="3">Transcriptional regulator, Phage-type</fullName>
    </submittedName>
</protein>
<dbReference type="Proteomes" id="UP000878956">
    <property type="component" value="Unassembled WGS sequence"/>
</dbReference>
<evidence type="ECO:0000313" key="4">
    <source>
        <dbReference type="EMBL" id="CDT20055.1"/>
    </source>
</evidence>
<accession>A0A031WH17</accession>
<evidence type="ECO:0000259" key="1">
    <source>
        <dbReference type="PROSITE" id="PS50943"/>
    </source>
</evidence>
<dbReference type="EMBL" id="DAEPXK010000005">
    <property type="protein sequence ID" value="HBH1541171.1"/>
    <property type="molecule type" value="Genomic_DNA"/>
</dbReference>
<dbReference type="PATRIC" id="fig|1496.1373.peg.3718"/>
<evidence type="ECO:0000313" key="11">
    <source>
        <dbReference type="Proteomes" id="UP000411588"/>
    </source>
</evidence>